<dbReference type="KEGG" id="lgi:LOTGIDRAFT_63955"/>
<feature type="domain" description="Carboxylesterase type B" evidence="4">
    <location>
        <begin position="15"/>
        <end position="528"/>
    </location>
</feature>
<dbReference type="OrthoDB" id="408631at2759"/>
<proteinExistence type="inferred from homology"/>
<dbReference type="HOGENOM" id="CLU_006586_13_0_1"/>
<gene>
    <name evidence="5" type="ORF">LOTGIDRAFT_63955</name>
</gene>
<dbReference type="STRING" id="225164.V4BVY3"/>
<dbReference type="Gene3D" id="3.40.50.1820">
    <property type="entry name" value="alpha/beta hydrolase"/>
    <property type="match status" value="1"/>
</dbReference>
<evidence type="ECO:0000313" key="5">
    <source>
        <dbReference type="EMBL" id="ESO93224.1"/>
    </source>
</evidence>
<dbReference type="CTD" id="20251691"/>
<feature type="non-terminal residue" evidence="5">
    <location>
        <position position="1"/>
    </location>
</feature>
<name>V4BVY3_LOTGI</name>
<dbReference type="Pfam" id="PF00135">
    <property type="entry name" value="COesterase"/>
    <property type="match status" value="1"/>
</dbReference>
<evidence type="ECO:0000256" key="3">
    <source>
        <dbReference type="RuleBase" id="RU361235"/>
    </source>
</evidence>
<evidence type="ECO:0000313" key="6">
    <source>
        <dbReference type="Proteomes" id="UP000030746"/>
    </source>
</evidence>
<accession>V4BVY3</accession>
<dbReference type="InterPro" id="IPR051093">
    <property type="entry name" value="Neuroligin/BSAL"/>
</dbReference>
<dbReference type="InterPro" id="IPR002018">
    <property type="entry name" value="CarbesteraseB"/>
</dbReference>
<dbReference type="OMA" id="PRTHATN"/>
<sequence length="540" mass="59780">LLFLVLSSFQIGTSVVLNTPLGYLRGRVRFIDNRSIFQFLNVPYAQPPIGVLRFEKPQPVLPWRGILNATEYGPACVQNSGQPKFLMSENCLVMNIYIPYNVNVSASRAVMLYIHGGGYTQGQGHSQDGSLLALTGDVIVITINYRLDVLGFLSTKEYGLPGNYGLWDQRLSFLWVRQNIASFGGDPKQVTIFGESAGAYSVGLHLVSRWNQGLFKRALSESGVTLSPRTLAYDPVSFSKSFLIDIGCFPTKTSSNVKSCLMTKSTTELLSASSRAAGTSFLAFRLPIGPVVDGDFLTKTPEELLSDRSLPFYHVDVMAGTNSGEGVLILYPLSVYQTALNINLRLGIPNRVLCDNITTSLARDYYNGSVSIASRICHMYSGTSLPEQGREVVNMFGDMSFLAPTVAVLDQHSTHAIGQTTYQYYFTQVLSSSTITRQYPWFVGVVHAGELVFVFGPMVSLAPGQYTQQEVAFSNKVQIYWTNFAKHGNPNGLHVEQWPSYITSKSYQDLSFAIQSKQNIFPNRMNLWLSLNPVQLAELQ</sequence>
<dbReference type="EC" id="3.1.1.-" evidence="3"/>
<dbReference type="EMBL" id="KB201931">
    <property type="protein sequence ID" value="ESO93224.1"/>
    <property type="molecule type" value="Genomic_DNA"/>
</dbReference>
<evidence type="ECO:0000259" key="4">
    <source>
        <dbReference type="Pfam" id="PF00135"/>
    </source>
</evidence>
<dbReference type="RefSeq" id="XP_009055900.1">
    <property type="nucleotide sequence ID" value="XM_009057652.1"/>
</dbReference>
<keyword evidence="6" id="KW-1185">Reference proteome</keyword>
<comment type="similarity">
    <text evidence="1 3">Belongs to the type-B carboxylesterase/lipase family.</text>
</comment>
<dbReference type="PANTHER" id="PTHR43903">
    <property type="entry name" value="NEUROLIGIN"/>
    <property type="match status" value="1"/>
</dbReference>
<protein>
    <recommendedName>
        <fullName evidence="3">Carboxylic ester hydrolase</fullName>
        <ecNumber evidence="3">3.1.1.-</ecNumber>
    </recommendedName>
</protein>
<dbReference type="InterPro" id="IPR019826">
    <property type="entry name" value="Carboxylesterase_B_AS"/>
</dbReference>
<dbReference type="AlphaFoldDB" id="V4BVY3"/>
<dbReference type="GO" id="GO:0016787">
    <property type="term" value="F:hydrolase activity"/>
    <property type="evidence" value="ECO:0007669"/>
    <property type="project" value="UniProtKB-KW"/>
</dbReference>
<dbReference type="SUPFAM" id="SSF53474">
    <property type="entry name" value="alpha/beta-Hydrolases"/>
    <property type="match status" value="1"/>
</dbReference>
<dbReference type="GeneID" id="20251691"/>
<organism evidence="5 6">
    <name type="scientific">Lottia gigantea</name>
    <name type="common">Giant owl limpet</name>
    <dbReference type="NCBI Taxonomy" id="225164"/>
    <lineage>
        <taxon>Eukaryota</taxon>
        <taxon>Metazoa</taxon>
        <taxon>Spiralia</taxon>
        <taxon>Lophotrochozoa</taxon>
        <taxon>Mollusca</taxon>
        <taxon>Gastropoda</taxon>
        <taxon>Patellogastropoda</taxon>
        <taxon>Lottioidea</taxon>
        <taxon>Lottiidae</taxon>
        <taxon>Lottia</taxon>
    </lineage>
</organism>
<feature type="non-terminal residue" evidence="5">
    <location>
        <position position="540"/>
    </location>
</feature>
<dbReference type="PROSITE" id="PS00122">
    <property type="entry name" value="CARBOXYLESTERASE_B_1"/>
    <property type="match status" value="1"/>
</dbReference>
<evidence type="ECO:0000256" key="1">
    <source>
        <dbReference type="ARBA" id="ARBA00005964"/>
    </source>
</evidence>
<evidence type="ECO:0000256" key="2">
    <source>
        <dbReference type="ARBA" id="ARBA00022801"/>
    </source>
</evidence>
<reference evidence="5 6" key="1">
    <citation type="journal article" date="2013" name="Nature">
        <title>Insights into bilaterian evolution from three spiralian genomes.</title>
        <authorList>
            <person name="Simakov O."/>
            <person name="Marletaz F."/>
            <person name="Cho S.J."/>
            <person name="Edsinger-Gonzales E."/>
            <person name="Havlak P."/>
            <person name="Hellsten U."/>
            <person name="Kuo D.H."/>
            <person name="Larsson T."/>
            <person name="Lv J."/>
            <person name="Arendt D."/>
            <person name="Savage R."/>
            <person name="Osoegawa K."/>
            <person name="de Jong P."/>
            <person name="Grimwood J."/>
            <person name="Chapman J.A."/>
            <person name="Shapiro H."/>
            <person name="Aerts A."/>
            <person name="Otillar R.P."/>
            <person name="Terry A.Y."/>
            <person name="Boore J.L."/>
            <person name="Grigoriev I.V."/>
            <person name="Lindberg D.R."/>
            <person name="Seaver E.C."/>
            <person name="Weisblat D.A."/>
            <person name="Putnam N.H."/>
            <person name="Rokhsar D.S."/>
        </authorList>
    </citation>
    <scope>NUCLEOTIDE SEQUENCE [LARGE SCALE GENOMIC DNA]</scope>
</reference>
<dbReference type="ESTHER" id="lotgi-v4bvy3">
    <property type="family name" value="Carb_B_Mollusca"/>
</dbReference>
<dbReference type="InterPro" id="IPR029058">
    <property type="entry name" value="AB_hydrolase_fold"/>
</dbReference>
<dbReference type="Proteomes" id="UP000030746">
    <property type="component" value="Unassembled WGS sequence"/>
</dbReference>
<keyword evidence="2 3" id="KW-0378">Hydrolase</keyword>